<dbReference type="InterPro" id="IPR051794">
    <property type="entry name" value="PG_Endopeptidase_C40"/>
</dbReference>
<evidence type="ECO:0000259" key="7">
    <source>
        <dbReference type="PROSITE" id="PS51935"/>
    </source>
</evidence>
<keyword evidence="6" id="KW-0732">Signal</keyword>
<feature type="coiled-coil region" evidence="5">
    <location>
        <begin position="36"/>
        <end position="91"/>
    </location>
</feature>
<dbReference type="Pfam" id="PF00877">
    <property type="entry name" value="NLPC_P60"/>
    <property type="match status" value="1"/>
</dbReference>
<reference evidence="8 9" key="1">
    <citation type="submission" date="2020-08" db="EMBL/GenBank/DDBJ databases">
        <title>Genomic Encyclopedia of Type Strains, Phase III (KMG-III): the genomes of soil and plant-associated and newly described type strains.</title>
        <authorList>
            <person name="Whitman W."/>
        </authorList>
    </citation>
    <scope>NUCLEOTIDE SEQUENCE [LARGE SCALE GENOMIC DNA]</scope>
    <source>
        <strain evidence="8 9">CECT 3302</strain>
    </source>
</reference>
<proteinExistence type="inferred from homology"/>
<evidence type="ECO:0000256" key="5">
    <source>
        <dbReference type="SAM" id="Coils"/>
    </source>
</evidence>
<keyword evidence="4" id="KW-0788">Thiol protease</keyword>
<dbReference type="RefSeq" id="WP_183545339.1">
    <property type="nucleotide sequence ID" value="NZ_BMQT01000002.1"/>
</dbReference>
<feature type="domain" description="NlpC/P60" evidence="7">
    <location>
        <begin position="215"/>
        <end position="330"/>
    </location>
</feature>
<dbReference type="Gene3D" id="3.90.1720.10">
    <property type="entry name" value="endopeptidase domain like (from Nostoc punctiforme)"/>
    <property type="match status" value="1"/>
</dbReference>
<dbReference type="InterPro" id="IPR038765">
    <property type="entry name" value="Papain-like_cys_pep_sf"/>
</dbReference>
<evidence type="ECO:0000313" key="8">
    <source>
        <dbReference type="EMBL" id="MBB3089427.1"/>
    </source>
</evidence>
<dbReference type="Proteomes" id="UP000577707">
    <property type="component" value="Unassembled WGS sequence"/>
</dbReference>
<evidence type="ECO:0000256" key="2">
    <source>
        <dbReference type="ARBA" id="ARBA00022670"/>
    </source>
</evidence>
<organism evidence="8 9">
    <name type="scientific">Nocardioides albus</name>
    <dbReference type="NCBI Taxonomy" id="1841"/>
    <lineage>
        <taxon>Bacteria</taxon>
        <taxon>Bacillati</taxon>
        <taxon>Actinomycetota</taxon>
        <taxon>Actinomycetes</taxon>
        <taxon>Propionibacteriales</taxon>
        <taxon>Nocardioidaceae</taxon>
        <taxon>Nocardioides</taxon>
    </lineage>
</organism>
<evidence type="ECO:0000313" key="9">
    <source>
        <dbReference type="Proteomes" id="UP000577707"/>
    </source>
</evidence>
<comment type="caution">
    <text evidence="8">The sequence shown here is derived from an EMBL/GenBank/DDBJ whole genome shotgun (WGS) entry which is preliminary data.</text>
</comment>
<dbReference type="PANTHER" id="PTHR47359:SF3">
    <property type="entry name" value="NLP_P60 DOMAIN-CONTAINING PROTEIN-RELATED"/>
    <property type="match status" value="1"/>
</dbReference>
<dbReference type="PROSITE" id="PS51318">
    <property type="entry name" value="TAT"/>
    <property type="match status" value="1"/>
</dbReference>
<sequence>MTRDRKRLIAGAAGIAAIGVAGIIPAATPAQADPDIDDVRKKVDKLYTQAEAANEDYSNAKLRLQDLKDQLEDLSADEKRQSKDLDKIRAELRDSVLRQFEGSDVSAVGQVITSEDPQEFLAGLSTVSSYNALQADLLARYNTEAKALQVRREATEESKAEVAKVKTTMQKKKSEIDKKFEAAQAELDELEADELEEFQAAGAGAGIPANLPPPSGRAKVAVDYALAQVGDAYVYGATGTSSWDCSGLTMGAWGEAGVGLPHSSSAQYSSGPQVSRDQLAPGDLVFYYSPISHVGIYIGNGMIVHASNPSTGVKVSPMDEMPYTGAVRPG</sequence>
<evidence type="ECO:0000256" key="1">
    <source>
        <dbReference type="ARBA" id="ARBA00007074"/>
    </source>
</evidence>
<evidence type="ECO:0000256" key="6">
    <source>
        <dbReference type="SAM" id="SignalP"/>
    </source>
</evidence>
<dbReference type="PROSITE" id="PS51935">
    <property type="entry name" value="NLPC_P60"/>
    <property type="match status" value="1"/>
</dbReference>
<dbReference type="GO" id="GO:0006508">
    <property type="term" value="P:proteolysis"/>
    <property type="evidence" value="ECO:0007669"/>
    <property type="project" value="UniProtKB-KW"/>
</dbReference>
<dbReference type="GO" id="GO:0008234">
    <property type="term" value="F:cysteine-type peptidase activity"/>
    <property type="evidence" value="ECO:0007669"/>
    <property type="project" value="UniProtKB-KW"/>
</dbReference>
<keyword evidence="3 8" id="KW-0378">Hydrolase</keyword>
<gene>
    <name evidence="8" type="ORF">FHS12_002373</name>
</gene>
<comment type="similarity">
    <text evidence="1">Belongs to the peptidase C40 family.</text>
</comment>
<keyword evidence="5" id="KW-0175">Coiled coil</keyword>
<accession>A0A7W5F8X7</accession>
<dbReference type="InterPro" id="IPR006311">
    <property type="entry name" value="TAT_signal"/>
</dbReference>
<feature type="chain" id="PRO_5031489310" evidence="6">
    <location>
        <begin position="33"/>
        <end position="330"/>
    </location>
</feature>
<feature type="signal peptide" evidence="6">
    <location>
        <begin position="1"/>
        <end position="32"/>
    </location>
</feature>
<dbReference type="InterPro" id="IPR000064">
    <property type="entry name" value="NLP_P60_dom"/>
</dbReference>
<evidence type="ECO:0000256" key="3">
    <source>
        <dbReference type="ARBA" id="ARBA00022801"/>
    </source>
</evidence>
<feature type="coiled-coil region" evidence="5">
    <location>
        <begin position="138"/>
        <end position="193"/>
    </location>
</feature>
<evidence type="ECO:0000256" key="4">
    <source>
        <dbReference type="ARBA" id="ARBA00022807"/>
    </source>
</evidence>
<dbReference type="SUPFAM" id="SSF54001">
    <property type="entry name" value="Cysteine proteinases"/>
    <property type="match status" value="1"/>
</dbReference>
<protein>
    <submittedName>
        <fullName evidence="8">Cell wall-associated NlpC family hydrolase</fullName>
    </submittedName>
</protein>
<dbReference type="AlphaFoldDB" id="A0A7W5F8X7"/>
<keyword evidence="9" id="KW-1185">Reference proteome</keyword>
<keyword evidence="2" id="KW-0645">Protease</keyword>
<dbReference type="EMBL" id="JACHXG010000004">
    <property type="protein sequence ID" value="MBB3089427.1"/>
    <property type="molecule type" value="Genomic_DNA"/>
</dbReference>
<dbReference type="PANTHER" id="PTHR47359">
    <property type="entry name" value="PEPTIDOGLYCAN DL-ENDOPEPTIDASE CWLO"/>
    <property type="match status" value="1"/>
</dbReference>
<name>A0A7W5F8X7_9ACTN</name>